<name>A0A4Q7W096_9BURK</name>
<dbReference type="EMBL" id="SHKP01000004">
    <property type="protein sequence ID" value="RZU02288.1"/>
    <property type="molecule type" value="Genomic_DNA"/>
</dbReference>
<evidence type="ECO:0000256" key="1">
    <source>
        <dbReference type="SAM" id="Phobius"/>
    </source>
</evidence>
<comment type="caution">
    <text evidence="2">The sequence shown here is derived from an EMBL/GenBank/DDBJ whole genome shotgun (WGS) entry which is preliminary data.</text>
</comment>
<keyword evidence="1" id="KW-1133">Transmembrane helix</keyword>
<evidence type="ECO:0000313" key="2">
    <source>
        <dbReference type="EMBL" id="RZU02288.1"/>
    </source>
</evidence>
<sequence>MSTETNRFAAPLTPGQILFSFQGRIPRKTYWIWGVGALLLVAIFFFILLGILGVKDQTTTYLVNALLLWPSLAITVKRWHDRDKSAWWLLIVLVPIIGALWAFIECGFLRGTTGPNRFGEDLTGKV</sequence>
<proteinExistence type="predicted"/>
<keyword evidence="1" id="KW-0812">Transmembrane</keyword>
<keyword evidence="1" id="KW-0472">Membrane</keyword>
<keyword evidence="3" id="KW-1185">Reference proteome</keyword>
<dbReference type="InterPro" id="IPR008523">
    <property type="entry name" value="DUF805"/>
</dbReference>
<reference evidence="2 3" key="1">
    <citation type="submission" date="2019-02" db="EMBL/GenBank/DDBJ databases">
        <title>Genomic Encyclopedia of Type Strains, Phase IV (KMG-IV): sequencing the most valuable type-strain genomes for metagenomic binning, comparative biology and taxonomic classification.</title>
        <authorList>
            <person name="Goeker M."/>
        </authorList>
    </citation>
    <scope>NUCLEOTIDE SEQUENCE [LARGE SCALE GENOMIC DNA]</scope>
    <source>
        <strain evidence="2 3">DSM 19570</strain>
    </source>
</reference>
<organism evidence="2 3">
    <name type="scientific">Rivibacter subsaxonicus</name>
    <dbReference type="NCBI Taxonomy" id="457575"/>
    <lineage>
        <taxon>Bacteria</taxon>
        <taxon>Pseudomonadati</taxon>
        <taxon>Pseudomonadota</taxon>
        <taxon>Betaproteobacteria</taxon>
        <taxon>Burkholderiales</taxon>
        <taxon>Rivibacter</taxon>
    </lineage>
</organism>
<dbReference type="PANTHER" id="PTHR34980">
    <property type="entry name" value="INNER MEMBRANE PROTEIN-RELATED-RELATED"/>
    <property type="match status" value="1"/>
</dbReference>
<accession>A0A4Q7W096</accession>
<dbReference type="AlphaFoldDB" id="A0A4Q7W096"/>
<protein>
    <submittedName>
        <fullName evidence="2">Uncharacterized membrane protein YhaH (DUF805 family)</fullName>
    </submittedName>
</protein>
<dbReference type="PANTHER" id="PTHR34980:SF3">
    <property type="entry name" value="BLR8105 PROTEIN"/>
    <property type="match status" value="1"/>
</dbReference>
<evidence type="ECO:0000313" key="3">
    <source>
        <dbReference type="Proteomes" id="UP000293671"/>
    </source>
</evidence>
<feature type="transmembrane region" description="Helical" evidence="1">
    <location>
        <begin position="30"/>
        <end position="54"/>
    </location>
</feature>
<dbReference type="Proteomes" id="UP000293671">
    <property type="component" value="Unassembled WGS sequence"/>
</dbReference>
<dbReference type="Pfam" id="PF05656">
    <property type="entry name" value="DUF805"/>
    <property type="match status" value="1"/>
</dbReference>
<feature type="transmembrane region" description="Helical" evidence="1">
    <location>
        <begin position="86"/>
        <end position="104"/>
    </location>
</feature>
<dbReference type="GO" id="GO:0005886">
    <property type="term" value="C:plasma membrane"/>
    <property type="evidence" value="ECO:0007669"/>
    <property type="project" value="TreeGrafter"/>
</dbReference>
<dbReference type="RefSeq" id="WP_207224978.1">
    <property type="nucleotide sequence ID" value="NZ_SHKP01000004.1"/>
</dbReference>
<gene>
    <name evidence="2" type="ORF">EV670_0311</name>
</gene>